<protein>
    <recommendedName>
        <fullName evidence="3">Amidase</fullName>
    </recommendedName>
</protein>
<dbReference type="Gene3D" id="3.90.1300.10">
    <property type="entry name" value="Amidase signature (AS) domain"/>
    <property type="match status" value="1"/>
</dbReference>
<keyword evidence="2" id="KW-1185">Reference proteome</keyword>
<dbReference type="PANTHER" id="PTHR42678">
    <property type="entry name" value="AMIDASE"/>
    <property type="match status" value="1"/>
</dbReference>
<organism evidence="1 2">
    <name type="scientific">Gloeocapsopsis crepidinum LEGE 06123</name>
    <dbReference type="NCBI Taxonomy" id="588587"/>
    <lineage>
        <taxon>Bacteria</taxon>
        <taxon>Bacillati</taxon>
        <taxon>Cyanobacteriota</taxon>
        <taxon>Cyanophyceae</taxon>
        <taxon>Oscillatoriophycideae</taxon>
        <taxon>Chroococcales</taxon>
        <taxon>Chroococcaceae</taxon>
        <taxon>Gloeocapsopsis</taxon>
    </lineage>
</organism>
<sequence>MLKQHLDAILYPHQKRLIVPVGEDQVERNGVLSNSTGFPSMTFPGGFSHPTESAPIGVPIGIELLGPEWSEAKLLNYAYAFEQATQYRRPPQLKAD</sequence>
<evidence type="ECO:0008006" key="3">
    <source>
        <dbReference type="Google" id="ProtNLM"/>
    </source>
</evidence>
<accession>A0ABR9UKF8</accession>
<comment type="caution">
    <text evidence="1">The sequence shown here is derived from an EMBL/GenBank/DDBJ whole genome shotgun (WGS) entry which is preliminary data.</text>
</comment>
<reference evidence="1 2" key="1">
    <citation type="submission" date="2020-10" db="EMBL/GenBank/DDBJ databases">
        <authorList>
            <person name="Castelo-Branco R."/>
            <person name="Eusebio N."/>
            <person name="Adriana R."/>
            <person name="Vieira A."/>
            <person name="Brugerolle De Fraissinette N."/>
            <person name="Rezende De Castro R."/>
            <person name="Schneider M.P."/>
            <person name="Vasconcelos V."/>
            <person name="Leao P.N."/>
        </authorList>
    </citation>
    <scope>NUCLEOTIDE SEQUENCE [LARGE SCALE GENOMIC DNA]</scope>
    <source>
        <strain evidence="1 2">LEGE 06123</strain>
    </source>
</reference>
<name>A0ABR9UKF8_9CHRO</name>
<dbReference type="InterPro" id="IPR036928">
    <property type="entry name" value="AS_sf"/>
</dbReference>
<gene>
    <name evidence="1" type="ORF">IQ230_00010</name>
</gene>
<dbReference type="PANTHER" id="PTHR42678:SF5">
    <property type="entry name" value="GLUTAMYL-TRNA(GLN) AMIDOTRANSFERASE SUBUNIT A"/>
    <property type="match status" value="1"/>
</dbReference>
<dbReference type="SUPFAM" id="SSF75304">
    <property type="entry name" value="Amidase signature (AS) enzymes"/>
    <property type="match status" value="1"/>
</dbReference>
<evidence type="ECO:0000313" key="1">
    <source>
        <dbReference type="EMBL" id="MBE9188777.1"/>
    </source>
</evidence>
<evidence type="ECO:0000313" key="2">
    <source>
        <dbReference type="Proteomes" id="UP000651156"/>
    </source>
</evidence>
<dbReference type="Proteomes" id="UP000651156">
    <property type="component" value="Unassembled WGS sequence"/>
</dbReference>
<dbReference type="RefSeq" id="WP_193929632.1">
    <property type="nucleotide sequence ID" value="NZ_CAWPMZ010000041.1"/>
</dbReference>
<dbReference type="EMBL" id="JADEWN010000001">
    <property type="protein sequence ID" value="MBE9188777.1"/>
    <property type="molecule type" value="Genomic_DNA"/>
</dbReference>
<proteinExistence type="predicted"/>